<proteinExistence type="predicted"/>
<evidence type="ECO:0000313" key="6">
    <source>
        <dbReference type="EMBL" id="CAA9995285.1"/>
    </source>
</evidence>
<dbReference type="PANTHER" id="PTHR21286">
    <property type="entry name" value="NUCLEAR PORE COMPLEX PROTEIN NUP160"/>
    <property type="match status" value="1"/>
</dbReference>
<dbReference type="PANTHER" id="PTHR21286:SF0">
    <property type="entry name" value="NUCLEAR PORE COMPLEX PROTEIN NUP160"/>
    <property type="match status" value="1"/>
</dbReference>
<sequence length="730" mass="81749">MTVTYSPEYKEVFLRVPPNDDWNEITLNTGGVPSTLQDVNAQQWSGGFAYRQISNRFIYWRSVHNVIELVEESLDIQLVGNQVRYKFADSQVLNGISITELPQHVVVLVPTVSSLHRFTFPHPDKKNQLGLSSHSIFHGTSVADAMDSSSYHVLKTTPCGISHAASCVSDYGDAIFALALANTSVILARMSSDTLSTAILSHHSLMPRFIGGLKDALLRKECTPNSSAAMVFHSVNKNIYLFSLVCQGVLNVWDCQSGSSLSSINLSDHVPVPFSPSNKHQLMKGFVGKTPVFYCYLHGCCLIAVSADFSHGTFEFEIDSITQLPRNSDLISMTMGSLGDIWCCWMATGDESALITSIKRSELGKWPTVSLSRPPTSVKNSHFLSQDPASLFLDSIFTSGYFTTEGIRKALMTYESNASIKQKSDLKSFICNMVETEIYLEIRDQPVDDHVFLRVAERCWSRIYSCCSQHIIAGSLIHSLLWLGDDNLILIQDSGFSLATRCDFLDLFWNFGAKLSSHPVLTIASNLQPRLTRTPRLESVLRSIRIGRNFKIVPRICVYEVHLVVDCGREIGRADVLFVHRDRRSVRQFPVNSSSIAAVQPGHQLLQYSLRVSREARRLQEGLIKATKNTNNTKRERQNTIRENANELLKLYLNHGYLDECSSLAVNILNAGMGVGYEAFGLDSPLHPDSAPIWIPLFTINRVLKELQHYKASIRLTCTYSKYLLINFNN</sequence>
<evidence type="ECO:0000259" key="4">
    <source>
        <dbReference type="Pfam" id="PF11715"/>
    </source>
</evidence>
<evidence type="ECO:0000256" key="2">
    <source>
        <dbReference type="ARBA" id="ARBA00022448"/>
    </source>
</evidence>
<dbReference type="InterPro" id="IPR059141">
    <property type="entry name" value="Beta-prop_Nup120_160"/>
</dbReference>
<dbReference type="Pfam" id="PF23347">
    <property type="entry name" value="TPR_Nup160_C"/>
    <property type="match status" value="1"/>
</dbReference>
<keyword evidence="3" id="KW-0539">Nucleus</keyword>
<dbReference type="GO" id="GO:0017056">
    <property type="term" value="F:structural constituent of nuclear pore"/>
    <property type="evidence" value="ECO:0007669"/>
    <property type="project" value="TreeGrafter"/>
</dbReference>
<dbReference type="GO" id="GO:0005643">
    <property type="term" value="C:nuclear pore"/>
    <property type="evidence" value="ECO:0007669"/>
    <property type="project" value="TreeGrafter"/>
</dbReference>
<dbReference type="InterPro" id="IPR056536">
    <property type="entry name" value="TPR_NUP160_C"/>
</dbReference>
<evidence type="ECO:0000313" key="7">
    <source>
        <dbReference type="Proteomes" id="UP000479000"/>
    </source>
</evidence>
<evidence type="ECO:0000259" key="5">
    <source>
        <dbReference type="Pfam" id="PF23347"/>
    </source>
</evidence>
<dbReference type="Pfam" id="PF11715">
    <property type="entry name" value="Beta-prop_Nup120_160"/>
    <property type="match status" value="1"/>
</dbReference>
<gene>
    <name evidence="6" type="ORF">NTEN_LOCUS2076</name>
</gene>
<accession>A0A6H5G0J9</accession>
<feature type="domain" description="NUP160 C-terminal TPR" evidence="5">
    <location>
        <begin position="642"/>
        <end position="721"/>
    </location>
</feature>
<organism evidence="6 7">
    <name type="scientific">Nesidiocoris tenuis</name>
    <dbReference type="NCBI Taxonomy" id="355587"/>
    <lineage>
        <taxon>Eukaryota</taxon>
        <taxon>Metazoa</taxon>
        <taxon>Ecdysozoa</taxon>
        <taxon>Arthropoda</taxon>
        <taxon>Hexapoda</taxon>
        <taxon>Insecta</taxon>
        <taxon>Pterygota</taxon>
        <taxon>Neoptera</taxon>
        <taxon>Paraneoptera</taxon>
        <taxon>Hemiptera</taxon>
        <taxon>Heteroptera</taxon>
        <taxon>Panheteroptera</taxon>
        <taxon>Cimicomorpha</taxon>
        <taxon>Miridae</taxon>
        <taxon>Dicyphina</taxon>
        <taxon>Nesidiocoris</taxon>
    </lineage>
</organism>
<dbReference type="OrthoDB" id="67716at2759"/>
<keyword evidence="7" id="KW-1185">Reference proteome</keyword>
<dbReference type="InterPro" id="IPR021717">
    <property type="entry name" value="Nucleoporin_Nup160"/>
</dbReference>
<feature type="domain" description="Nucleoporin Nup120/160 beta-propeller" evidence="4">
    <location>
        <begin position="56"/>
        <end position="506"/>
    </location>
</feature>
<reference evidence="6 7" key="1">
    <citation type="submission" date="2020-02" db="EMBL/GenBank/DDBJ databases">
        <authorList>
            <person name="Ferguson B K."/>
        </authorList>
    </citation>
    <scope>NUCLEOTIDE SEQUENCE [LARGE SCALE GENOMIC DNA]</scope>
</reference>
<evidence type="ECO:0000256" key="1">
    <source>
        <dbReference type="ARBA" id="ARBA00004123"/>
    </source>
</evidence>
<dbReference type="Proteomes" id="UP000479000">
    <property type="component" value="Unassembled WGS sequence"/>
</dbReference>
<comment type="subcellular location">
    <subcellularLocation>
        <location evidence="1">Nucleus</location>
    </subcellularLocation>
</comment>
<keyword evidence="2" id="KW-0813">Transport</keyword>
<dbReference type="EMBL" id="CADCXU010003284">
    <property type="protein sequence ID" value="CAA9995285.1"/>
    <property type="molecule type" value="Genomic_DNA"/>
</dbReference>
<dbReference type="AlphaFoldDB" id="A0A6H5G0J9"/>
<evidence type="ECO:0000256" key="3">
    <source>
        <dbReference type="ARBA" id="ARBA00023242"/>
    </source>
</evidence>
<protein>
    <submittedName>
        <fullName evidence="6">Uncharacterized protein</fullName>
    </submittedName>
</protein>
<name>A0A6H5G0J9_9HEMI</name>